<dbReference type="EMBL" id="CM042013">
    <property type="protein sequence ID" value="KAI3738909.1"/>
    <property type="molecule type" value="Genomic_DNA"/>
</dbReference>
<gene>
    <name evidence="1" type="ORF">L2E82_29172</name>
</gene>
<evidence type="ECO:0000313" key="2">
    <source>
        <dbReference type="Proteomes" id="UP001055811"/>
    </source>
</evidence>
<sequence>MYFKIPLNPYTSLRSGLKFHNWQIRDTCLVSHCLSRLLIIQFNVSASDFHFSFVLLDYRLQVLRLPFQPSSFSITDVINLQLSPPPPLKLCKASAAASIKAPINLRIGPSSSASIPGSRHDFNFSFRSQVLLT</sequence>
<accession>A0ACB9CX55</accession>
<evidence type="ECO:0000313" key="1">
    <source>
        <dbReference type="EMBL" id="KAI3738909.1"/>
    </source>
</evidence>
<name>A0ACB9CX55_CICIN</name>
<reference evidence="1 2" key="2">
    <citation type="journal article" date="2022" name="Mol. Ecol. Resour.">
        <title>The genomes of chicory, endive, great burdock and yacon provide insights into Asteraceae paleo-polyploidization history and plant inulin production.</title>
        <authorList>
            <person name="Fan W."/>
            <person name="Wang S."/>
            <person name="Wang H."/>
            <person name="Wang A."/>
            <person name="Jiang F."/>
            <person name="Liu H."/>
            <person name="Zhao H."/>
            <person name="Xu D."/>
            <person name="Zhang Y."/>
        </authorList>
    </citation>
    <scope>NUCLEOTIDE SEQUENCE [LARGE SCALE GENOMIC DNA]</scope>
    <source>
        <strain evidence="2">cv. Punajuju</strain>
        <tissue evidence="1">Leaves</tissue>
    </source>
</reference>
<comment type="caution">
    <text evidence="1">The sequence shown here is derived from an EMBL/GenBank/DDBJ whole genome shotgun (WGS) entry which is preliminary data.</text>
</comment>
<protein>
    <submittedName>
        <fullName evidence="1">Uncharacterized protein</fullName>
    </submittedName>
</protein>
<reference evidence="2" key="1">
    <citation type="journal article" date="2022" name="Mol. Ecol. Resour.">
        <title>The genomes of chicory, endive, great burdock and yacon provide insights into Asteraceae palaeo-polyploidization history and plant inulin production.</title>
        <authorList>
            <person name="Fan W."/>
            <person name="Wang S."/>
            <person name="Wang H."/>
            <person name="Wang A."/>
            <person name="Jiang F."/>
            <person name="Liu H."/>
            <person name="Zhao H."/>
            <person name="Xu D."/>
            <person name="Zhang Y."/>
        </authorList>
    </citation>
    <scope>NUCLEOTIDE SEQUENCE [LARGE SCALE GENOMIC DNA]</scope>
    <source>
        <strain evidence="2">cv. Punajuju</strain>
    </source>
</reference>
<organism evidence="1 2">
    <name type="scientific">Cichorium intybus</name>
    <name type="common">Chicory</name>
    <dbReference type="NCBI Taxonomy" id="13427"/>
    <lineage>
        <taxon>Eukaryota</taxon>
        <taxon>Viridiplantae</taxon>
        <taxon>Streptophyta</taxon>
        <taxon>Embryophyta</taxon>
        <taxon>Tracheophyta</taxon>
        <taxon>Spermatophyta</taxon>
        <taxon>Magnoliopsida</taxon>
        <taxon>eudicotyledons</taxon>
        <taxon>Gunneridae</taxon>
        <taxon>Pentapetalae</taxon>
        <taxon>asterids</taxon>
        <taxon>campanulids</taxon>
        <taxon>Asterales</taxon>
        <taxon>Asteraceae</taxon>
        <taxon>Cichorioideae</taxon>
        <taxon>Cichorieae</taxon>
        <taxon>Cichoriinae</taxon>
        <taxon>Cichorium</taxon>
    </lineage>
</organism>
<dbReference type="Proteomes" id="UP001055811">
    <property type="component" value="Linkage Group LG05"/>
</dbReference>
<keyword evidence="2" id="KW-1185">Reference proteome</keyword>
<proteinExistence type="predicted"/>